<accession>A0ABC8T338</accession>
<keyword evidence="2" id="KW-1185">Reference proteome</keyword>
<evidence type="ECO:0008006" key="3">
    <source>
        <dbReference type="Google" id="ProtNLM"/>
    </source>
</evidence>
<dbReference type="Proteomes" id="UP001642360">
    <property type="component" value="Unassembled WGS sequence"/>
</dbReference>
<dbReference type="EMBL" id="CAUOFW020003680">
    <property type="protein sequence ID" value="CAK9161427.1"/>
    <property type="molecule type" value="Genomic_DNA"/>
</dbReference>
<evidence type="ECO:0000313" key="2">
    <source>
        <dbReference type="Proteomes" id="UP001642360"/>
    </source>
</evidence>
<comment type="caution">
    <text evidence="1">The sequence shown here is derived from an EMBL/GenBank/DDBJ whole genome shotgun (WGS) entry which is preliminary data.</text>
</comment>
<organism evidence="1 2">
    <name type="scientific">Ilex paraguariensis</name>
    <name type="common">yerba mate</name>
    <dbReference type="NCBI Taxonomy" id="185542"/>
    <lineage>
        <taxon>Eukaryota</taxon>
        <taxon>Viridiplantae</taxon>
        <taxon>Streptophyta</taxon>
        <taxon>Embryophyta</taxon>
        <taxon>Tracheophyta</taxon>
        <taxon>Spermatophyta</taxon>
        <taxon>Magnoliopsida</taxon>
        <taxon>eudicotyledons</taxon>
        <taxon>Gunneridae</taxon>
        <taxon>Pentapetalae</taxon>
        <taxon>asterids</taxon>
        <taxon>campanulids</taxon>
        <taxon>Aquifoliales</taxon>
        <taxon>Aquifoliaceae</taxon>
        <taxon>Ilex</taxon>
    </lineage>
</organism>
<dbReference type="AlphaFoldDB" id="A0ABC8T338"/>
<evidence type="ECO:0000313" key="1">
    <source>
        <dbReference type="EMBL" id="CAK9161427.1"/>
    </source>
</evidence>
<feature type="non-terminal residue" evidence="1">
    <location>
        <position position="67"/>
    </location>
</feature>
<gene>
    <name evidence="1" type="ORF">ILEXP_LOCUS30227</name>
</gene>
<protein>
    <recommendedName>
        <fullName evidence="3">Secreted protein</fullName>
    </recommendedName>
</protein>
<name>A0ABC8T338_9AQUA</name>
<reference evidence="1 2" key="1">
    <citation type="submission" date="2024-02" db="EMBL/GenBank/DDBJ databases">
        <authorList>
            <person name="Vignale AGUSTIN F."/>
            <person name="Sosa J E."/>
            <person name="Modenutti C."/>
        </authorList>
    </citation>
    <scope>NUCLEOTIDE SEQUENCE [LARGE SCALE GENOMIC DNA]</scope>
</reference>
<sequence length="67" mass="7922">MMARTRRRRGTLLWSSFFRNLSPGCYSSRSEGMASLEEHCYVLVFANFPGMLFVEEWLRRRTGEGQR</sequence>
<proteinExistence type="predicted"/>